<organism evidence="10 11">
    <name type="scientific">Shewanella salipaludis</name>
    <dbReference type="NCBI Taxonomy" id="2723052"/>
    <lineage>
        <taxon>Bacteria</taxon>
        <taxon>Pseudomonadati</taxon>
        <taxon>Pseudomonadota</taxon>
        <taxon>Gammaproteobacteria</taxon>
        <taxon>Alteromonadales</taxon>
        <taxon>Shewanellaceae</taxon>
        <taxon>Shewanella</taxon>
    </lineage>
</organism>
<dbReference type="InterPro" id="IPR002023">
    <property type="entry name" value="NuoE-like"/>
</dbReference>
<comment type="caution">
    <text evidence="10">The sequence shown here is derived from an EMBL/GenBank/DDBJ whole genome shotgun (WGS) entry which is preliminary data.</text>
</comment>
<evidence type="ECO:0000256" key="7">
    <source>
        <dbReference type="ARBA" id="ARBA00031580"/>
    </source>
</evidence>
<sequence length="168" mass="18076">MDEATGELSPQEKHQLDLLLAAAPQPSGISIDALKLLQASRGWIGDDTLLALAEYTRLPLAALEGVATFYNLIFRRPVGKTVLHPCDGISCDLMGGAGLRRRLSLYLNLVAGETTADHKFTLIPLPCLGACDKAPVMIANQILFERLNEQEIPALLETLAAEQGGETL</sequence>
<evidence type="ECO:0000313" key="11">
    <source>
        <dbReference type="Proteomes" id="UP000737113"/>
    </source>
</evidence>
<dbReference type="NCBIfam" id="NF005722">
    <property type="entry name" value="PRK07539.1-2"/>
    <property type="match status" value="1"/>
</dbReference>
<keyword evidence="10" id="KW-0560">Oxidoreductase</keyword>
<evidence type="ECO:0000256" key="3">
    <source>
        <dbReference type="ARBA" id="ARBA00022714"/>
    </source>
</evidence>
<dbReference type="SUPFAM" id="SSF52833">
    <property type="entry name" value="Thioredoxin-like"/>
    <property type="match status" value="1"/>
</dbReference>
<evidence type="ECO:0000256" key="6">
    <source>
        <dbReference type="ARBA" id="ARBA00023014"/>
    </source>
</evidence>
<dbReference type="PROSITE" id="PS01099">
    <property type="entry name" value="COMPLEX1_24K"/>
    <property type="match status" value="1"/>
</dbReference>
<proteinExistence type="inferred from homology"/>
<evidence type="ECO:0000256" key="5">
    <source>
        <dbReference type="ARBA" id="ARBA00023004"/>
    </source>
</evidence>
<keyword evidence="5" id="KW-0408">Iron</keyword>
<dbReference type="GO" id="GO:0051537">
    <property type="term" value="F:2 iron, 2 sulfur cluster binding"/>
    <property type="evidence" value="ECO:0007669"/>
    <property type="project" value="UniProtKB-KW"/>
</dbReference>
<comment type="cofactor">
    <cofactor evidence="9">
        <name>[2Fe-2S] cluster</name>
        <dbReference type="ChEBI" id="CHEBI:190135"/>
    </cofactor>
</comment>
<dbReference type="GO" id="GO:0046872">
    <property type="term" value="F:metal ion binding"/>
    <property type="evidence" value="ECO:0007669"/>
    <property type="project" value="UniProtKB-KW"/>
</dbReference>
<keyword evidence="11" id="KW-1185">Reference proteome</keyword>
<dbReference type="InterPro" id="IPR042128">
    <property type="entry name" value="NuoE_dom"/>
</dbReference>
<dbReference type="CDD" id="cd03064">
    <property type="entry name" value="TRX_Fd_NuoE"/>
    <property type="match status" value="1"/>
</dbReference>
<evidence type="ECO:0000256" key="4">
    <source>
        <dbReference type="ARBA" id="ARBA00022723"/>
    </source>
</evidence>
<reference evidence="10" key="1">
    <citation type="submission" date="2020-04" db="EMBL/GenBank/DDBJ databases">
        <title>Description of Shewanella salipaludis sp. nov., isolated from a salt marsh.</title>
        <authorList>
            <person name="Park S."/>
            <person name="Yoon J.-H."/>
        </authorList>
    </citation>
    <scope>NUCLEOTIDE SEQUENCE</scope>
    <source>
        <strain evidence="10">SHSM-M6</strain>
    </source>
</reference>
<dbReference type="Pfam" id="PF01257">
    <property type="entry name" value="2Fe-2S_thioredx"/>
    <property type="match status" value="1"/>
</dbReference>
<dbReference type="EMBL" id="JAAXYH010000001">
    <property type="protein sequence ID" value="NMH63854.1"/>
    <property type="molecule type" value="Genomic_DNA"/>
</dbReference>
<evidence type="ECO:0000256" key="8">
    <source>
        <dbReference type="ARBA" id="ARBA00032788"/>
    </source>
</evidence>
<evidence type="ECO:0000256" key="1">
    <source>
        <dbReference type="ARBA" id="ARBA00010643"/>
    </source>
</evidence>
<evidence type="ECO:0000256" key="2">
    <source>
        <dbReference type="ARBA" id="ARBA00019898"/>
    </source>
</evidence>
<dbReference type="Gene3D" id="1.10.10.1590">
    <property type="entry name" value="NADH-quinone oxidoreductase subunit E"/>
    <property type="match status" value="1"/>
</dbReference>
<protein>
    <recommendedName>
        <fullName evidence="2">NADH-quinone oxidoreductase subunit E</fullName>
    </recommendedName>
    <alternativeName>
        <fullName evidence="7">NADH dehydrogenase I subunit E</fullName>
    </alternativeName>
    <alternativeName>
        <fullName evidence="8">NDH-1 subunit E</fullName>
    </alternativeName>
</protein>
<dbReference type="GO" id="GO:0003954">
    <property type="term" value="F:NADH dehydrogenase activity"/>
    <property type="evidence" value="ECO:0007669"/>
    <property type="project" value="TreeGrafter"/>
</dbReference>
<comment type="similarity">
    <text evidence="1">Belongs to the complex I 24 kDa subunit family.</text>
</comment>
<dbReference type="Proteomes" id="UP000737113">
    <property type="component" value="Unassembled WGS sequence"/>
</dbReference>
<dbReference type="InterPro" id="IPR036249">
    <property type="entry name" value="Thioredoxin-like_sf"/>
</dbReference>
<dbReference type="PANTHER" id="PTHR10371">
    <property type="entry name" value="NADH DEHYDROGENASE UBIQUINONE FLAVOPROTEIN 2, MITOCHONDRIAL"/>
    <property type="match status" value="1"/>
</dbReference>
<dbReference type="Gene3D" id="3.40.30.10">
    <property type="entry name" value="Glutaredoxin"/>
    <property type="match status" value="1"/>
</dbReference>
<evidence type="ECO:0000313" key="10">
    <source>
        <dbReference type="EMBL" id="NMH63854.1"/>
    </source>
</evidence>
<keyword evidence="4" id="KW-0479">Metal-binding</keyword>
<keyword evidence="3" id="KW-0001">2Fe-2S</keyword>
<dbReference type="AlphaFoldDB" id="A0A972FYF0"/>
<gene>
    <name evidence="10" type="primary">nuoE</name>
    <name evidence="10" type="ORF">HC757_01460</name>
</gene>
<accession>A0A972FYF0</accession>
<dbReference type="PANTHER" id="PTHR10371:SF3">
    <property type="entry name" value="NADH DEHYDROGENASE [UBIQUINONE] FLAVOPROTEIN 2, MITOCHONDRIAL"/>
    <property type="match status" value="1"/>
</dbReference>
<name>A0A972FYF0_9GAMM</name>
<evidence type="ECO:0000256" key="9">
    <source>
        <dbReference type="ARBA" id="ARBA00034078"/>
    </source>
</evidence>
<dbReference type="InterPro" id="IPR041921">
    <property type="entry name" value="NuoE_N"/>
</dbReference>
<keyword evidence="6" id="KW-0411">Iron-sulfur</keyword>